<sequence length="207" mass="23782">MRTEVPVLRRCYFCLSLRHGLLAWGYFKLILTSMLLLYFSIVLYVVVIYSSINKVYDDINVLIYSAVLLIVTGDFILHIIFIVGAHSKDIKLLRVYYVYSVMLVVVSFLMFIICAGIMINRIFIETIGHIGLTFVSELSSFFVNLLIQIYITLLVRSEIIKLKNTMSFRFVNNAVEAECNLIIEDTYAEKTADDAEVIEVDDVMKCN</sequence>
<evidence type="ECO:0000313" key="3">
    <source>
        <dbReference type="Proteomes" id="UP000494256"/>
    </source>
</evidence>
<keyword evidence="1" id="KW-0812">Transmembrane</keyword>
<reference evidence="2 3" key="1">
    <citation type="submission" date="2020-04" db="EMBL/GenBank/DDBJ databases">
        <authorList>
            <person name="Wallbank WR R."/>
            <person name="Pardo Diaz C."/>
            <person name="Kozak K."/>
            <person name="Martin S."/>
            <person name="Jiggins C."/>
            <person name="Moest M."/>
            <person name="Warren A I."/>
            <person name="Byers J.R.P. K."/>
            <person name="Montejo-Kovacevich G."/>
            <person name="Yen C E."/>
        </authorList>
    </citation>
    <scope>NUCLEOTIDE SEQUENCE [LARGE SCALE GENOMIC DNA]</scope>
</reference>
<proteinExistence type="predicted"/>
<feature type="transmembrane region" description="Helical" evidence="1">
    <location>
        <begin position="96"/>
        <end position="124"/>
    </location>
</feature>
<dbReference type="AlphaFoldDB" id="A0A8S0Z8I8"/>
<gene>
    <name evidence="2" type="ORF">APLA_LOCUS3499</name>
</gene>
<protein>
    <submittedName>
        <fullName evidence="2">Uncharacterized protein</fullName>
    </submittedName>
</protein>
<feature type="transmembrane region" description="Helical" evidence="1">
    <location>
        <begin position="61"/>
        <end position="84"/>
    </location>
</feature>
<keyword evidence="1" id="KW-0472">Membrane</keyword>
<accession>A0A8S0Z8I8</accession>
<evidence type="ECO:0000256" key="1">
    <source>
        <dbReference type="SAM" id="Phobius"/>
    </source>
</evidence>
<dbReference type="OrthoDB" id="6928137at2759"/>
<dbReference type="Proteomes" id="UP000494256">
    <property type="component" value="Unassembled WGS sequence"/>
</dbReference>
<organism evidence="2 3">
    <name type="scientific">Arctia plantaginis</name>
    <name type="common">Wood tiger moth</name>
    <name type="synonym">Phalaena plantaginis</name>
    <dbReference type="NCBI Taxonomy" id="874455"/>
    <lineage>
        <taxon>Eukaryota</taxon>
        <taxon>Metazoa</taxon>
        <taxon>Ecdysozoa</taxon>
        <taxon>Arthropoda</taxon>
        <taxon>Hexapoda</taxon>
        <taxon>Insecta</taxon>
        <taxon>Pterygota</taxon>
        <taxon>Neoptera</taxon>
        <taxon>Endopterygota</taxon>
        <taxon>Lepidoptera</taxon>
        <taxon>Glossata</taxon>
        <taxon>Ditrysia</taxon>
        <taxon>Noctuoidea</taxon>
        <taxon>Erebidae</taxon>
        <taxon>Arctiinae</taxon>
        <taxon>Arctia</taxon>
    </lineage>
</organism>
<feature type="transmembrane region" description="Helical" evidence="1">
    <location>
        <begin position="21"/>
        <end position="49"/>
    </location>
</feature>
<feature type="transmembrane region" description="Helical" evidence="1">
    <location>
        <begin position="130"/>
        <end position="155"/>
    </location>
</feature>
<dbReference type="EMBL" id="CADEBD010000282">
    <property type="protein sequence ID" value="CAB3228298.1"/>
    <property type="molecule type" value="Genomic_DNA"/>
</dbReference>
<comment type="caution">
    <text evidence="2">The sequence shown here is derived from an EMBL/GenBank/DDBJ whole genome shotgun (WGS) entry which is preliminary data.</text>
</comment>
<name>A0A8S0Z8I8_ARCPL</name>
<keyword evidence="1" id="KW-1133">Transmembrane helix</keyword>
<evidence type="ECO:0000313" key="2">
    <source>
        <dbReference type="EMBL" id="CAB3228298.1"/>
    </source>
</evidence>